<gene>
    <name evidence="9" type="ORF">SAMN05660923_01190</name>
</gene>
<organism evidence="9 10">
    <name type="scientific">Tepidimicrobium xylanilyticum</name>
    <dbReference type="NCBI Taxonomy" id="1123352"/>
    <lineage>
        <taxon>Bacteria</taxon>
        <taxon>Bacillati</taxon>
        <taxon>Bacillota</taxon>
        <taxon>Tissierellia</taxon>
        <taxon>Tissierellales</taxon>
        <taxon>Tepidimicrobiaceae</taxon>
        <taxon>Tepidimicrobium</taxon>
    </lineage>
</organism>
<dbReference type="InterPro" id="IPR002178">
    <property type="entry name" value="PTS_EIIA_type-2_dom"/>
</dbReference>
<dbReference type="Gene3D" id="3.40.50.2300">
    <property type="match status" value="1"/>
</dbReference>
<dbReference type="PROSITE" id="PS51094">
    <property type="entry name" value="PTS_EIIA_TYPE_2"/>
    <property type="match status" value="1"/>
</dbReference>
<dbReference type="EMBL" id="FNNG01000004">
    <property type="protein sequence ID" value="SDW76772.1"/>
    <property type="molecule type" value="Genomic_DNA"/>
</dbReference>
<feature type="domain" description="PTS EIIA type-2" evidence="6">
    <location>
        <begin position="578"/>
        <end position="721"/>
    </location>
</feature>
<dbReference type="GO" id="GO:0006355">
    <property type="term" value="P:regulation of DNA-templated transcription"/>
    <property type="evidence" value="ECO:0007669"/>
    <property type="project" value="InterPro"/>
</dbReference>
<sequence>MVYLKIKGSVNFLLRKEVSIIFLYDRAAQILLYLLNSNVPRTISQIQKLLMVSNRTVRYDLDNIDNFLVANGMNKLQRKPRVGVSFMGEAEDRKKLKEVLVGAEKYDFVFSPDERIIMIILAFIDADDYITTEELSQKLGVSQSTINNDLKKARRALEEYGLNIVFRQRHGLKLVGEERHIRKLLVELWTEYVYDYSDVKSKSHKHGKSNSFGIRKYMDRLIDDIDIPFIENIVNIMEKKIGVDYSDVAYANIVAHICVSLMRINKGRYIDLNLEDKNMVQTREYTVAKDLIEIVEGYYNIKIIEDEIIYITACLLGGNLSSIYENSKGEWIHIQLLVKEVIELVNSKIISDIGQDWKLYNSLLEHIKPMINRLKYGIKLENPILKSIKEDYEELFQIVKESVYPIEEFIGKKINDDEIGYLTIHFGAAIERERFSGIVLPRVVIVCNTGIGTSELLSVQIQSMFEVSIVAVVSKRKLEEILDREDIDVIISTVPIENVKGIKVIYVSPILSEDNIKELNGIFLKSSGKRVEIDGLISVIERSCTINDRHQLEKDLYNIFNLKMLKNEDGDDKPVLKDIISKETIKLNVEAKNWEEAVRIGGELLVKVGAAEERYVDSMIEAVKEIGPYIVILEGVAMPHARPEEGALEIGMSIITLKEPIEFGNKENDPVKLVISFCAVDSESHLKALSQLMVLLEDEEAIDRIVNSIDVDEILEIIDKFSK</sequence>
<dbReference type="CDD" id="cd05568">
    <property type="entry name" value="PTS_IIB_bgl_like"/>
    <property type="match status" value="1"/>
</dbReference>
<feature type="domain" description="PTS EIIB type-2" evidence="7">
    <location>
        <begin position="441"/>
        <end position="531"/>
    </location>
</feature>
<evidence type="ECO:0000313" key="9">
    <source>
        <dbReference type="EMBL" id="SDW76772.1"/>
    </source>
</evidence>
<dbReference type="InterPro" id="IPR007737">
    <property type="entry name" value="Mga_HTH"/>
</dbReference>
<dbReference type="GO" id="GO:0008982">
    <property type="term" value="F:protein-N(PI)-phosphohistidine-sugar phosphotransferase activity"/>
    <property type="evidence" value="ECO:0007669"/>
    <property type="project" value="InterPro"/>
</dbReference>
<protein>
    <submittedName>
        <fullName evidence="9">Transcriptional antiterminator, BglG family</fullName>
    </submittedName>
</protein>
<dbReference type="SUPFAM" id="SSF55804">
    <property type="entry name" value="Phoshotransferase/anion transport protein"/>
    <property type="match status" value="1"/>
</dbReference>
<dbReference type="InterPro" id="IPR013011">
    <property type="entry name" value="PTS_EIIB_2"/>
</dbReference>
<dbReference type="GO" id="GO:0009401">
    <property type="term" value="P:phosphoenolpyruvate-dependent sugar phosphotransferase system"/>
    <property type="evidence" value="ECO:0007669"/>
    <property type="project" value="InterPro"/>
</dbReference>
<dbReference type="InterPro" id="IPR036388">
    <property type="entry name" value="WH-like_DNA-bd_sf"/>
</dbReference>
<feature type="domain" description="PRD" evidence="8">
    <location>
        <begin position="329"/>
        <end position="436"/>
    </location>
</feature>
<dbReference type="InterPro" id="IPR011608">
    <property type="entry name" value="PRD"/>
</dbReference>
<reference evidence="9 10" key="1">
    <citation type="submission" date="2016-10" db="EMBL/GenBank/DDBJ databases">
        <authorList>
            <person name="de Groot N.N."/>
        </authorList>
    </citation>
    <scope>NUCLEOTIDE SEQUENCE [LARGE SCALE GENOMIC DNA]</scope>
    <source>
        <strain evidence="9 10">DSM 23310</strain>
    </source>
</reference>
<dbReference type="RefSeq" id="WP_093751785.1">
    <property type="nucleotide sequence ID" value="NZ_FNNG01000004.1"/>
</dbReference>
<evidence type="ECO:0000256" key="5">
    <source>
        <dbReference type="ARBA" id="ARBA00023163"/>
    </source>
</evidence>
<keyword evidence="4" id="KW-0010">Activator</keyword>
<accession>A0A1H2W800</accession>
<feature type="domain" description="PRD" evidence="8">
    <location>
        <begin position="221"/>
        <end position="325"/>
    </location>
</feature>
<evidence type="ECO:0000256" key="4">
    <source>
        <dbReference type="ARBA" id="ARBA00023159"/>
    </source>
</evidence>
<keyword evidence="1" id="KW-0808">Transferase</keyword>
<dbReference type="PANTHER" id="PTHR30185">
    <property type="entry name" value="CRYPTIC BETA-GLUCOSIDE BGL OPERON ANTITERMINATOR"/>
    <property type="match status" value="1"/>
</dbReference>
<dbReference type="InterPro" id="IPR036390">
    <property type="entry name" value="WH_DNA-bd_sf"/>
</dbReference>
<dbReference type="PROSITE" id="PS51099">
    <property type="entry name" value="PTS_EIIB_TYPE_2"/>
    <property type="match status" value="1"/>
</dbReference>
<evidence type="ECO:0000256" key="3">
    <source>
        <dbReference type="ARBA" id="ARBA00023015"/>
    </source>
</evidence>
<dbReference type="CDD" id="cd00211">
    <property type="entry name" value="PTS_IIA_fru"/>
    <property type="match status" value="1"/>
</dbReference>
<keyword evidence="5" id="KW-0804">Transcription</keyword>
<evidence type="ECO:0000313" key="10">
    <source>
        <dbReference type="Proteomes" id="UP000198828"/>
    </source>
</evidence>
<dbReference type="AlphaFoldDB" id="A0A1H2W800"/>
<evidence type="ECO:0000256" key="1">
    <source>
        <dbReference type="ARBA" id="ARBA00022679"/>
    </source>
</evidence>
<evidence type="ECO:0000259" key="7">
    <source>
        <dbReference type="PROSITE" id="PS51099"/>
    </source>
</evidence>
<keyword evidence="3" id="KW-0805">Transcription regulation</keyword>
<evidence type="ECO:0000256" key="2">
    <source>
        <dbReference type="ARBA" id="ARBA00022737"/>
    </source>
</evidence>
<dbReference type="SUPFAM" id="SSF52794">
    <property type="entry name" value="PTS system IIB component-like"/>
    <property type="match status" value="1"/>
</dbReference>
<dbReference type="SUPFAM" id="SSF63520">
    <property type="entry name" value="PTS-regulatory domain, PRD"/>
    <property type="match status" value="2"/>
</dbReference>
<dbReference type="Gene3D" id="3.40.930.10">
    <property type="entry name" value="Mannitol-specific EII, Chain A"/>
    <property type="match status" value="1"/>
</dbReference>
<keyword evidence="10" id="KW-1185">Reference proteome</keyword>
<dbReference type="InterPro" id="IPR036095">
    <property type="entry name" value="PTS_EIIB-like_sf"/>
</dbReference>
<dbReference type="Gene3D" id="1.10.1790.10">
    <property type="entry name" value="PRD domain"/>
    <property type="match status" value="2"/>
</dbReference>
<dbReference type="Pfam" id="PF00874">
    <property type="entry name" value="PRD"/>
    <property type="match status" value="2"/>
</dbReference>
<dbReference type="PROSITE" id="PS51372">
    <property type="entry name" value="PRD_2"/>
    <property type="match status" value="2"/>
</dbReference>
<dbReference type="OrthoDB" id="3175596at2"/>
<dbReference type="InterPro" id="IPR036634">
    <property type="entry name" value="PRD_sf"/>
</dbReference>
<dbReference type="Proteomes" id="UP000198828">
    <property type="component" value="Unassembled WGS sequence"/>
</dbReference>
<dbReference type="InterPro" id="IPR050661">
    <property type="entry name" value="BglG_antiterminators"/>
</dbReference>
<evidence type="ECO:0000259" key="6">
    <source>
        <dbReference type="PROSITE" id="PS51094"/>
    </source>
</evidence>
<dbReference type="Pfam" id="PF00359">
    <property type="entry name" value="PTS_EIIA_2"/>
    <property type="match status" value="1"/>
</dbReference>
<keyword evidence="2" id="KW-0677">Repeat</keyword>
<name>A0A1H2W800_9FIRM</name>
<dbReference type="Pfam" id="PF05043">
    <property type="entry name" value="Mga"/>
    <property type="match status" value="1"/>
</dbReference>
<evidence type="ECO:0000259" key="8">
    <source>
        <dbReference type="PROSITE" id="PS51372"/>
    </source>
</evidence>
<dbReference type="InterPro" id="IPR016152">
    <property type="entry name" value="PTrfase/Anion_transptr"/>
</dbReference>
<dbReference type="PANTHER" id="PTHR30185:SF18">
    <property type="entry name" value="TRANSCRIPTIONAL REGULATOR MTLR"/>
    <property type="match status" value="1"/>
</dbReference>
<dbReference type="Gene3D" id="1.10.10.10">
    <property type="entry name" value="Winged helix-like DNA-binding domain superfamily/Winged helix DNA-binding domain"/>
    <property type="match status" value="1"/>
</dbReference>
<dbReference type="SUPFAM" id="SSF46785">
    <property type="entry name" value="Winged helix' DNA-binding domain"/>
    <property type="match status" value="1"/>
</dbReference>
<proteinExistence type="predicted"/>